<dbReference type="SMART" id="SM00248">
    <property type="entry name" value="ANK"/>
    <property type="match status" value="5"/>
</dbReference>
<dbReference type="PhylomeDB" id="A0A0G4ICD6"/>
<dbReference type="Pfam" id="PF00023">
    <property type="entry name" value="Ank"/>
    <property type="match status" value="1"/>
</dbReference>
<evidence type="ECO:0000256" key="3">
    <source>
        <dbReference type="PROSITE-ProRule" id="PRU00023"/>
    </source>
</evidence>
<proteinExistence type="predicted"/>
<keyword evidence="1" id="KW-0677">Repeat</keyword>
<evidence type="ECO:0000313" key="4">
    <source>
        <dbReference type="EMBL" id="CEM54874.1"/>
    </source>
</evidence>
<reference evidence="4" key="1">
    <citation type="submission" date="2014-11" db="EMBL/GenBank/DDBJ databases">
        <authorList>
            <person name="Otto D Thomas"/>
            <person name="Naeem Raeece"/>
        </authorList>
    </citation>
    <scope>NUCLEOTIDE SEQUENCE</scope>
</reference>
<dbReference type="PANTHER" id="PTHR24198">
    <property type="entry name" value="ANKYRIN REPEAT AND PROTEIN KINASE DOMAIN-CONTAINING PROTEIN"/>
    <property type="match status" value="1"/>
</dbReference>
<sequence>MAETAVDPPLTTEAYLERLKAVHASIVADLDSRLRHQVELVDKTLRAKEAREGSAVAAANVSRVLPEDVSVLDVFAETGREFTRELSRKVRGQLGEVVSRHVKIDVGLLYELGIGEAIRSFRPVSSGTTQQALSDFISGASNGDDFRLFLKAGADVNGLVEGQTALIRSVCANHAEAFQMILEDGADLEARGGVVGGDESDVVPGDTALTAACRLRRWGMVHSLVAEGANADAVGGDGKKALKIACEAAERELDTSADPRYSTARLQYDPQNGDPVVRSTVNEVLKDLLTKTSDLPDLKIVRRDGVEGGSLIHFFAWHEFEELLLPSLSWNVEIDAVDRLGYTALMYAALRARTDYVKILVENGADVNKVNTYRDDTALVFAVAWRRFQLPHTKEESFVSSVRTVVDILLGRGANLNVRGHFGRTALHTAVVLNVIEDVRLLVEKGADLQVTDLAGQTPHELAVEYSRSPEMLALLVPPAAAE</sequence>
<keyword evidence="2 3" id="KW-0040">ANK repeat</keyword>
<evidence type="ECO:0000256" key="1">
    <source>
        <dbReference type="ARBA" id="ARBA00022737"/>
    </source>
</evidence>
<dbReference type="PROSITE" id="PS50088">
    <property type="entry name" value="ANK_REPEAT"/>
    <property type="match status" value="3"/>
</dbReference>
<feature type="repeat" description="ANK" evidence="3">
    <location>
        <begin position="161"/>
        <end position="193"/>
    </location>
</feature>
<dbReference type="Pfam" id="PF12796">
    <property type="entry name" value="Ank_2"/>
    <property type="match status" value="2"/>
</dbReference>
<dbReference type="Gene3D" id="1.25.40.20">
    <property type="entry name" value="Ankyrin repeat-containing domain"/>
    <property type="match status" value="3"/>
</dbReference>
<feature type="repeat" description="ANK" evidence="3">
    <location>
        <begin position="340"/>
        <end position="372"/>
    </location>
</feature>
<dbReference type="InterPro" id="IPR036770">
    <property type="entry name" value="Ankyrin_rpt-contain_sf"/>
</dbReference>
<dbReference type="AlphaFoldDB" id="A0A0G4ICD6"/>
<dbReference type="SUPFAM" id="SSF48403">
    <property type="entry name" value="Ankyrin repeat"/>
    <property type="match status" value="1"/>
</dbReference>
<dbReference type="PANTHER" id="PTHR24198:SF165">
    <property type="entry name" value="ANKYRIN REPEAT-CONTAINING PROTEIN-RELATED"/>
    <property type="match status" value="1"/>
</dbReference>
<accession>A0A0G4ICD6</accession>
<evidence type="ECO:0000256" key="2">
    <source>
        <dbReference type="ARBA" id="ARBA00023043"/>
    </source>
</evidence>
<dbReference type="VEuPathDB" id="CryptoDB:Cvel_13119"/>
<protein>
    <submittedName>
        <fullName evidence="4">Uncharacterized protein</fullName>
    </submittedName>
</protein>
<dbReference type="PROSITE" id="PS50297">
    <property type="entry name" value="ANK_REP_REGION"/>
    <property type="match status" value="2"/>
</dbReference>
<feature type="repeat" description="ANK" evidence="3">
    <location>
        <begin position="422"/>
        <end position="454"/>
    </location>
</feature>
<organism evidence="4">
    <name type="scientific">Chromera velia CCMP2878</name>
    <dbReference type="NCBI Taxonomy" id="1169474"/>
    <lineage>
        <taxon>Eukaryota</taxon>
        <taxon>Sar</taxon>
        <taxon>Alveolata</taxon>
        <taxon>Colpodellida</taxon>
        <taxon>Chromeraceae</taxon>
        <taxon>Chromera</taxon>
    </lineage>
</organism>
<dbReference type="EMBL" id="CDMZ01005825">
    <property type="protein sequence ID" value="CEM54874.1"/>
    <property type="molecule type" value="Genomic_DNA"/>
</dbReference>
<gene>
    <name evidence="4" type="ORF">Cvel_13119</name>
</gene>
<dbReference type="InterPro" id="IPR002110">
    <property type="entry name" value="Ankyrin_rpt"/>
</dbReference>
<name>A0A0G4ICD6_9ALVE</name>